<protein>
    <submittedName>
        <fullName evidence="7">Sterol desaturase</fullName>
    </submittedName>
</protein>
<organism evidence="7 8">
    <name type="scientific">Chitinophaga parva</name>
    <dbReference type="NCBI Taxonomy" id="2169414"/>
    <lineage>
        <taxon>Bacteria</taxon>
        <taxon>Pseudomonadati</taxon>
        <taxon>Bacteroidota</taxon>
        <taxon>Chitinophagia</taxon>
        <taxon>Chitinophagales</taxon>
        <taxon>Chitinophagaceae</taxon>
        <taxon>Chitinophaga</taxon>
    </lineage>
</organism>
<dbReference type="InterPro" id="IPR006694">
    <property type="entry name" value="Fatty_acid_hydroxylase"/>
</dbReference>
<dbReference type="GO" id="GO:0008610">
    <property type="term" value="P:lipid biosynthetic process"/>
    <property type="evidence" value="ECO:0007669"/>
    <property type="project" value="InterPro"/>
</dbReference>
<dbReference type="AlphaFoldDB" id="A0A2T7BIT7"/>
<dbReference type="GO" id="GO:0016020">
    <property type="term" value="C:membrane"/>
    <property type="evidence" value="ECO:0007669"/>
    <property type="project" value="UniProtKB-SubCell"/>
</dbReference>
<proteinExistence type="predicted"/>
<keyword evidence="8" id="KW-1185">Reference proteome</keyword>
<evidence type="ECO:0000313" key="7">
    <source>
        <dbReference type="EMBL" id="PUZ26195.1"/>
    </source>
</evidence>
<evidence type="ECO:0000256" key="2">
    <source>
        <dbReference type="ARBA" id="ARBA00022692"/>
    </source>
</evidence>
<feature type="transmembrane region" description="Helical" evidence="5">
    <location>
        <begin position="132"/>
        <end position="151"/>
    </location>
</feature>
<keyword evidence="3 5" id="KW-1133">Transmembrane helix</keyword>
<evidence type="ECO:0000256" key="3">
    <source>
        <dbReference type="ARBA" id="ARBA00022989"/>
    </source>
</evidence>
<gene>
    <name evidence="7" type="ORF">DCC81_18355</name>
</gene>
<dbReference type="Proteomes" id="UP000244450">
    <property type="component" value="Unassembled WGS sequence"/>
</dbReference>
<dbReference type="PANTHER" id="PTHR11863">
    <property type="entry name" value="STEROL DESATURASE"/>
    <property type="match status" value="1"/>
</dbReference>
<accession>A0A2T7BIT7</accession>
<evidence type="ECO:0000259" key="6">
    <source>
        <dbReference type="Pfam" id="PF04116"/>
    </source>
</evidence>
<dbReference type="OrthoDB" id="9770329at2"/>
<comment type="subcellular location">
    <subcellularLocation>
        <location evidence="1">Membrane</location>
    </subcellularLocation>
</comment>
<dbReference type="GO" id="GO:0016491">
    <property type="term" value="F:oxidoreductase activity"/>
    <property type="evidence" value="ECO:0007669"/>
    <property type="project" value="InterPro"/>
</dbReference>
<evidence type="ECO:0000256" key="1">
    <source>
        <dbReference type="ARBA" id="ARBA00004370"/>
    </source>
</evidence>
<evidence type="ECO:0000256" key="4">
    <source>
        <dbReference type="ARBA" id="ARBA00023136"/>
    </source>
</evidence>
<evidence type="ECO:0000256" key="5">
    <source>
        <dbReference type="SAM" id="Phobius"/>
    </source>
</evidence>
<feature type="transmembrane region" description="Helical" evidence="5">
    <location>
        <begin position="189"/>
        <end position="214"/>
    </location>
</feature>
<dbReference type="RefSeq" id="WP_108688033.1">
    <property type="nucleotide sequence ID" value="NZ_QCYK01000002.1"/>
</dbReference>
<dbReference type="Pfam" id="PF04116">
    <property type="entry name" value="FA_hydroxylase"/>
    <property type="match status" value="1"/>
</dbReference>
<feature type="transmembrane region" description="Helical" evidence="5">
    <location>
        <begin position="65"/>
        <end position="87"/>
    </location>
</feature>
<feature type="transmembrane region" description="Helical" evidence="5">
    <location>
        <begin position="108"/>
        <end position="126"/>
    </location>
</feature>
<keyword evidence="2 5" id="KW-0812">Transmembrane</keyword>
<name>A0A2T7BIT7_9BACT</name>
<dbReference type="InterPro" id="IPR050307">
    <property type="entry name" value="Sterol_Desaturase_Related"/>
</dbReference>
<keyword evidence="4 5" id="KW-0472">Membrane</keyword>
<feature type="domain" description="Fatty acid hydroxylase" evidence="6">
    <location>
        <begin position="143"/>
        <end position="292"/>
    </location>
</feature>
<feature type="transmembrane region" description="Helical" evidence="5">
    <location>
        <begin position="15"/>
        <end position="35"/>
    </location>
</feature>
<reference evidence="7 8" key="1">
    <citation type="submission" date="2018-04" db="EMBL/GenBank/DDBJ databases">
        <title>Chitinophaga fuyangensis sp. nov., isolated from soil in a chemical factory.</title>
        <authorList>
            <person name="Chen K."/>
        </authorList>
    </citation>
    <scope>NUCLEOTIDE SEQUENCE [LARGE SCALE GENOMIC DNA]</scope>
    <source>
        <strain evidence="7 8">LY-1</strain>
    </source>
</reference>
<evidence type="ECO:0000313" key="8">
    <source>
        <dbReference type="Proteomes" id="UP000244450"/>
    </source>
</evidence>
<dbReference type="GO" id="GO:0005506">
    <property type="term" value="F:iron ion binding"/>
    <property type="evidence" value="ECO:0007669"/>
    <property type="project" value="InterPro"/>
</dbReference>
<comment type="caution">
    <text evidence="7">The sequence shown here is derived from an EMBL/GenBank/DDBJ whole genome shotgun (WGS) entry which is preliminary data.</text>
</comment>
<sequence>MKLEKQMARTITRDLLVSVLLYVAPVALMALSFAISGQKPWLAPHTGPTLQFKAPGFIEAVFNNLASWGLPTIMLTLGVAEFALGLYENKWKKNERILDIVCFVIPKVLIKPAVVFFSLKALPVLLPGLKNAFVWIPFAWAALIIAVFDDLTQYWYHRLHHQVPWLWRFHRTHHSAPYMGMAMASRQNIIYTIFFSQIYLTAALTYLGLGYAALFVTVVKSLITTGAHSSIAWDKPFYKYKGLHPIGWVLERLISTPATHQAHHADTDGDGIGHYKGNFGNMFFIWDILFGTGIITRRYPQTFGIKHYKEEEWYAQFLWPVFKSRKAGSELSKGGPVVGDEPALAPNAPLQVTRAEREEVSVLANG</sequence>
<dbReference type="EMBL" id="QCYK01000002">
    <property type="protein sequence ID" value="PUZ26195.1"/>
    <property type="molecule type" value="Genomic_DNA"/>
</dbReference>